<reference evidence="2 3" key="1">
    <citation type="journal article" date="2014" name="BMC Genomics">
        <title>Comparative genomics of Bradyrhizobium japonicum CPAC 15 and Bradyrhizobium diazoefficiens CPAC 7: elite model strains for understanding symbiotic performance with soybean.</title>
        <authorList>
            <person name="Siqueira A.F."/>
            <person name="Ormeno-Orrillo E."/>
            <person name="Souza R.C."/>
            <person name="Rodrigues E.P."/>
            <person name="Almeida L.G."/>
            <person name="Barcellos F.G."/>
            <person name="Batista J.S."/>
            <person name="Nakatami A.S."/>
            <person name="Martinez-Romero E."/>
            <person name="Vasconcelos A.T."/>
            <person name="Hungria M."/>
        </authorList>
    </citation>
    <scope>NUCLEOTIDE SEQUENCE [LARGE SCALE GENOMIC DNA]</scope>
    <source>
        <strain evidence="2 3">SEMIA 5080</strain>
    </source>
</reference>
<accession>A0A837CMY2</accession>
<organism evidence="2 3">
    <name type="scientific">Bradyrhizobium diazoefficiens SEMIA 5080</name>
    <dbReference type="NCBI Taxonomy" id="754504"/>
    <lineage>
        <taxon>Bacteria</taxon>
        <taxon>Pseudomonadati</taxon>
        <taxon>Pseudomonadota</taxon>
        <taxon>Alphaproteobacteria</taxon>
        <taxon>Hyphomicrobiales</taxon>
        <taxon>Nitrobacteraceae</taxon>
        <taxon>Bradyrhizobium</taxon>
    </lineage>
</organism>
<name>A0A837CMY2_9BRAD</name>
<proteinExistence type="predicted"/>
<comment type="caution">
    <text evidence="2">The sequence shown here is derived from an EMBL/GenBank/DDBJ whole genome shotgun (WGS) entry which is preliminary data.</text>
</comment>
<dbReference type="AlphaFoldDB" id="A0A837CMY2"/>
<dbReference type="EMBL" id="ADOU02000004">
    <property type="protein sequence ID" value="KGJ70669.1"/>
    <property type="molecule type" value="Genomic_DNA"/>
</dbReference>
<sequence>MRDEVEPCRKLPRPFYGQGVIRLIFREPVMPKAARIFSSISAPRIFTERSAIPARRSDKSELIGVAVFSGIGLFVSLVAVILGMQGAWF</sequence>
<protein>
    <submittedName>
        <fullName evidence="2">Uncharacterized protein</fullName>
    </submittedName>
</protein>
<keyword evidence="1" id="KW-0472">Membrane</keyword>
<keyword evidence="1" id="KW-0812">Transmembrane</keyword>
<evidence type="ECO:0000256" key="1">
    <source>
        <dbReference type="SAM" id="Phobius"/>
    </source>
</evidence>
<evidence type="ECO:0000313" key="3">
    <source>
        <dbReference type="Proteomes" id="UP000024900"/>
    </source>
</evidence>
<keyword evidence="1" id="KW-1133">Transmembrane helix</keyword>
<feature type="transmembrane region" description="Helical" evidence="1">
    <location>
        <begin position="62"/>
        <end position="84"/>
    </location>
</feature>
<dbReference type="Proteomes" id="UP000024900">
    <property type="component" value="Unassembled WGS sequence"/>
</dbReference>
<evidence type="ECO:0000313" key="2">
    <source>
        <dbReference type="EMBL" id="KGJ70669.1"/>
    </source>
</evidence>
<gene>
    <name evidence="2" type="ORF">BJA5080_06691</name>
</gene>